<sequence>MKILIKQIAKFFVQSLKFTLFLLRVVWHRAYINPIKRQYHGTVAVLANGPSLKGVIPTLQTDPVFQGVDYIVMNYFAFEDIFFKIKPIHYCLADPMFFKETHRKQEAQHLFAVLQKNVDWDLNIYIPSVYLNAFKAFSHLSNPHLHIVPLNYLEYKGFERFRFFFYRKGMAIPRIETVAQMCIYVGINSGYSTVRVYGVDHNFFETLCVDENNHLCNRDTHFYDKKEVSLKPLKRNDNGKYWKVSEYIAYWGRLFESHDILADYSKYSNVTILNCTKSSFIDSYERES</sequence>
<dbReference type="Proteomes" id="UP000007486">
    <property type="component" value="Chromosome"/>
</dbReference>
<dbReference type="STRING" id="667015.Bacsa_0071"/>
<accession>F0R4J4</accession>
<dbReference type="eggNOG" id="ENOG502ZABF">
    <property type="taxonomic scope" value="Bacteria"/>
</dbReference>
<gene>
    <name evidence="1" type="ordered locus">Bacsa_0071</name>
</gene>
<proteinExistence type="predicted"/>
<dbReference type="RefSeq" id="WP_013616146.1">
    <property type="nucleotide sequence ID" value="NC_015164.1"/>
</dbReference>
<reference evidence="1 2" key="1">
    <citation type="journal article" date="2011" name="Stand. Genomic Sci.">
        <title>Complete genome sequence of Bacteroides salanitronis type strain (BL78).</title>
        <authorList>
            <person name="Gronow S."/>
            <person name="Held B."/>
            <person name="Lucas S."/>
            <person name="Lapidus A."/>
            <person name="Del Rio T.G."/>
            <person name="Nolan M."/>
            <person name="Tice H."/>
            <person name="Deshpande S."/>
            <person name="Cheng J.F."/>
            <person name="Pitluck S."/>
            <person name="Liolios K."/>
            <person name="Pagani I."/>
            <person name="Ivanova N."/>
            <person name="Mavromatis K."/>
            <person name="Pati A."/>
            <person name="Tapia R."/>
            <person name="Han C."/>
            <person name="Goodwin L."/>
            <person name="Chen A."/>
            <person name="Palaniappan K."/>
            <person name="Land M."/>
            <person name="Hauser L."/>
            <person name="Chang Y.J."/>
            <person name="Jeffries C.D."/>
            <person name="Brambilla E.M."/>
            <person name="Rohde M."/>
            <person name="Goker M."/>
            <person name="Detter J.C."/>
            <person name="Woyke T."/>
            <person name="Bristow J."/>
            <person name="Markowitz V."/>
            <person name="Hugenholtz P."/>
            <person name="Kyrpides N.C."/>
            <person name="Klenk H.P."/>
            <person name="Eisen J.A."/>
        </authorList>
    </citation>
    <scope>NUCLEOTIDE SEQUENCE [LARGE SCALE GENOMIC DNA]</scope>
    <source>
        <strain evidence="1 2">DSM 18170</strain>
    </source>
</reference>
<protein>
    <recommendedName>
        <fullName evidence="3">DUF115 domain-containing protein</fullName>
    </recommendedName>
</protein>
<evidence type="ECO:0000313" key="1">
    <source>
        <dbReference type="EMBL" id="ADY34684.1"/>
    </source>
</evidence>
<organism evidence="1 2">
    <name type="scientific">Phocaeicola salanitronis (strain DSM 18170 / JCM 13657 / CCUG 60908 / BL78)</name>
    <name type="common">Bacteroides salanitronis</name>
    <dbReference type="NCBI Taxonomy" id="667015"/>
    <lineage>
        <taxon>Bacteria</taxon>
        <taxon>Pseudomonadati</taxon>
        <taxon>Bacteroidota</taxon>
        <taxon>Bacteroidia</taxon>
        <taxon>Bacteroidales</taxon>
        <taxon>Bacteroidaceae</taxon>
        <taxon>Phocaeicola</taxon>
    </lineage>
</organism>
<dbReference type="KEGG" id="bsa:Bacsa_0071"/>
<evidence type="ECO:0008006" key="3">
    <source>
        <dbReference type="Google" id="ProtNLM"/>
    </source>
</evidence>
<keyword evidence="2" id="KW-1185">Reference proteome</keyword>
<dbReference type="OrthoDB" id="5328262at2"/>
<dbReference type="EMBL" id="CP002530">
    <property type="protein sequence ID" value="ADY34684.1"/>
    <property type="molecule type" value="Genomic_DNA"/>
</dbReference>
<dbReference type="HOGENOM" id="CLU_083543_0_0_10"/>
<dbReference type="AlphaFoldDB" id="F0R4J4"/>
<name>F0R4J4_PHOSB</name>
<dbReference type="Gene3D" id="3.90.1480.10">
    <property type="entry name" value="Alpha-2,3-sialyltransferase"/>
    <property type="match status" value="1"/>
</dbReference>
<evidence type="ECO:0000313" key="2">
    <source>
        <dbReference type="Proteomes" id="UP000007486"/>
    </source>
</evidence>